<name>A0A397QAV1_9HYPH</name>
<dbReference type="Pfam" id="PF06094">
    <property type="entry name" value="GGACT"/>
    <property type="match status" value="1"/>
</dbReference>
<dbReference type="AlphaFoldDB" id="A0A397QAV1"/>
<reference evidence="5 6" key="1">
    <citation type="submission" date="2018-08" db="EMBL/GenBank/DDBJ databases">
        <title>Genomic Encyclopedia of Archaeal and Bacterial Type Strains, Phase II (KMG-II): from individual species to whole genera.</title>
        <authorList>
            <person name="Goeker M."/>
        </authorList>
    </citation>
    <scope>NUCLEOTIDE SEQUENCE [LARGE SCALE GENOMIC DNA]</scope>
    <source>
        <strain evidence="5 6">DSM 5002</strain>
    </source>
</reference>
<dbReference type="OrthoDB" id="141582at2"/>
<dbReference type="InterPro" id="IPR009288">
    <property type="entry name" value="AIG2-like_dom"/>
</dbReference>
<dbReference type="Gene3D" id="3.10.490.10">
    <property type="entry name" value="Gamma-glutamyl cyclotransferase-like"/>
    <property type="match status" value="1"/>
</dbReference>
<feature type="domain" description="Gamma-glutamylcyclotransferase AIG2-like" evidence="4">
    <location>
        <begin position="4"/>
        <end position="101"/>
    </location>
</feature>
<dbReference type="PANTHER" id="PTHR12935:SF0">
    <property type="entry name" value="GAMMA-GLUTAMYLCYCLOTRANSFERASE"/>
    <property type="match status" value="1"/>
</dbReference>
<proteinExistence type="predicted"/>
<dbReference type="Proteomes" id="UP000266273">
    <property type="component" value="Unassembled WGS sequence"/>
</dbReference>
<comment type="caution">
    <text evidence="5">The sequence shown here is derived from an EMBL/GenBank/DDBJ whole genome shotgun (WGS) entry which is preliminary data.</text>
</comment>
<feature type="binding site" evidence="3">
    <location>
        <begin position="4"/>
        <end position="9"/>
    </location>
    <ligand>
        <name>substrate</name>
    </ligand>
</feature>
<keyword evidence="1" id="KW-0456">Lyase</keyword>
<evidence type="ECO:0000256" key="2">
    <source>
        <dbReference type="PIRSR" id="PIRSR617939-1"/>
    </source>
</evidence>
<accession>A0A397QAV1</accession>
<keyword evidence="5" id="KW-0808">Transferase</keyword>
<evidence type="ECO:0000313" key="6">
    <source>
        <dbReference type="Proteomes" id="UP000266273"/>
    </source>
</evidence>
<dbReference type="InterPro" id="IPR036568">
    <property type="entry name" value="GGCT-like_sf"/>
</dbReference>
<feature type="binding site" evidence="3">
    <location>
        <position position="113"/>
    </location>
    <ligand>
        <name>substrate</name>
    </ligand>
</feature>
<dbReference type="InterPro" id="IPR013024">
    <property type="entry name" value="GGCT-like"/>
</dbReference>
<evidence type="ECO:0000313" key="5">
    <source>
        <dbReference type="EMBL" id="RIA56617.1"/>
    </source>
</evidence>
<feature type="active site" description="Proton acceptor" evidence="2">
    <location>
        <position position="73"/>
    </location>
</feature>
<gene>
    <name evidence="5" type="ORF">BXY53_1723</name>
</gene>
<dbReference type="EMBL" id="QXDF01000001">
    <property type="protein sequence ID" value="RIA56617.1"/>
    <property type="molecule type" value="Genomic_DNA"/>
</dbReference>
<dbReference type="PANTHER" id="PTHR12935">
    <property type="entry name" value="GAMMA-GLUTAMYLCYCLOTRANSFERASE"/>
    <property type="match status" value="1"/>
</dbReference>
<evidence type="ECO:0000256" key="1">
    <source>
        <dbReference type="ARBA" id="ARBA00023239"/>
    </source>
</evidence>
<dbReference type="SUPFAM" id="SSF110857">
    <property type="entry name" value="Gamma-glutamyl cyclotransferase-like"/>
    <property type="match status" value="1"/>
</dbReference>
<dbReference type="InterPro" id="IPR017939">
    <property type="entry name" value="G-Glutamylcylcotransferase"/>
</dbReference>
<dbReference type="GO" id="GO:0003839">
    <property type="term" value="F:gamma-glutamylcyclotransferase activity"/>
    <property type="evidence" value="ECO:0007669"/>
    <property type="project" value="InterPro"/>
</dbReference>
<keyword evidence="6" id="KW-1185">Reference proteome</keyword>
<dbReference type="CDD" id="cd06661">
    <property type="entry name" value="GGCT_like"/>
    <property type="match status" value="1"/>
</dbReference>
<evidence type="ECO:0000256" key="3">
    <source>
        <dbReference type="PIRSR" id="PIRSR617939-2"/>
    </source>
</evidence>
<dbReference type="GO" id="GO:0016740">
    <property type="term" value="F:transferase activity"/>
    <property type="evidence" value="ECO:0007669"/>
    <property type="project" value="UniProtKB-KW"/>
</dbReference>
<organism evidence="5 6">
    <name type="scientific">Dichotomicrobium thermohalophilum</name>
    <dbReference type="NCBI Taxonomy" id="933063"/>
    <lineage>
        <taxon>Bacteria</taxon>
        <taxon>Pseudomonadati</taxon>
        <taxon>Pseudomonadota</taxon>
        <taxon>Alphaproteobacteria</taxon>
        <taxon>Hyphomicrobiales</taxon>
        <taxon>Hyphomicrobiaceae</taxon>
        <taxon>Dichotomicrobium</taxon>
    </lineage>
</organism>
<evidence type="ECO:0000259" key="4">
    <source>
        <dbReference type="Pfam" id="PF06094"/>
    </source>
</evidence>
<protein>
    <submittedName>
        <fullName evidence="5">Gamma-glutamyl AIG2-like cyclotransferase</fullName>
    </submittedName>
</protein>
<dbReference type="RefSeq" id="WP_119061392.1">
    <property type="nucleotide sequence ID" value="NZ_QXDF01000001.1"/>
</dbReference>
<sequence>MILYFAYGSNMHPRVMAARCPGARAIGPARLDGWRFLINKRGAASIWPDADQAVYGVLWWCNPGHIQALDVYEGVRWRNYFRRRLIIAQEEGEAGAFVYTGSRHMPGVARPNYLLSAVIPGARQFGLPSGYIAYLESWLPRRPLGAQGPGRQYIGRRRPVRFPR</sequence>